<dbReference type="AlphaFoldDB" id="A0A151CG53"/>
<dbReference type="PANTHER" id="PTHR30108:SF17">
    <property type="entry name" value="FERULIC ACID DECARBOXYLASE 1"/>
    <property type="match status" value="1"/>
</dbReference>
<dbReference type="STRING" id="1630136.AS592_06835"/>
<dbReference type="InterPro" id="IPR049383">
    <property type="entry name" value="UbiD-like_N"/>
</dbReference>
<dbReference type="GO" id="GO:0008694">
    <property type="term" value="F:4-hydroxy-3-polyprenylbenzoate decarboxylase activity"/>
    <property type="evidence" value="ECO:0007669"/>
    <property type="project" value="TreeGrafter"/>
</dbReference>
<dbReference type="GO" id="GO:0005829">
    <property type="term" value="C:cytosol"/>
    <property type="evidence" value="ECO:0007669"/>
    <property type="project" value="TreeGrafter"/>
</dbReference>
<organism evidence="5 6">
    <name type="scientific">Sulfurovum riftiae</name>
    <dbReference type="NCBI Taxonomy" id="1630136"/>
    <lineage>
        <taxon>Bacteria</taxon>
        <taxon>Pseudomonadati</taxon>
        <taxon>Campylobacterota</taxon>
        <taxon>Epsilonproteobacteria</taxon>
        <taxon>Campylobacterales</taxon>
        <taxon>Sulfurovaceae</taxon>
        <taxon>Sulfurovum</taxon>
    </lineage>
</organism>
<dbReference type="Gene3D" id="3.40.1670.10">
    <property type="entry name" value="UbiD C-terminal domain-like"/>
    <property type="match status" value="1"/>
</dbReference>
<protein>
    <submittedName>
        <fullName evidence="5">3-octaprenyl-4-hydroxybenzoate carboxy-lyase</fullName>
    </submittedName>
</protein>
<gene>
    <name evidence="5" type="ORF">AS592_06835</name>
</gene>
<feature type="domain" description="3-octaprenyl-4-hydroxybenzoate carboxy-lyase-like N-terminal" evidence="3">
    <location>
        <begin position="6"/>
        <end position="90"/>
    </location>
</feature>
<dbReference type="RefSeq" id="WP_067330809.1">
    <property type="nucleotide sequence ID" value="NZ_LNKT01000023.1"/>
</dbReference>
<dbReference type="NCBIfam" id="TIGR03701">
    <property type="entry name" value="mena_SCO4490"/>
    <property type="match status" value="1"/>
</dbReference>
<evidence type="ECO:0000259" key="2">
    <source>
        <dbReference type="Pfam" id="PF01977"/>
    </source>
</evidence>
<feature type="domain" description="3-octaprenyl-4-hydroxybenzoate carboxy-lyase-like Rift-related" evidence="2">
    <location>
        <begin position="123"/>
        <end position="319"/>
    </location>
</feature>
<dbReference type="Pfam" id="PF20695">
    <property type="entry name" value="UbiD_N"/>
    <property type="match status" value="1"/>
</dbReference>
<dbReference type="Proteomes" id="UP000075359">
    <property type="component" value="Unassembled WGS sequence"/>
</dbReference>
<evidence type="ECO:0000259" key="3">
    <source>
        <dbReference type="Pfam" id="PF20695"/>
    </source>
</evidence>
<dbReference type="PANTHER" id="PTHR30108">
    <property type="entry name" value="3-OCTAPRENYL-4-HYDROXYBENZOATE CARBOXY-LYASE-RELATED"/>
    <property type="match status" value="1"/>
</dbReference>
<name>A0A151CG53_9BACT</name>
<keyword evidence="5" id="KW-0456">Lyase</keyword>
<dbReference type="SUPFAM" id="SSF50475">
    <property type="entry name" value="FMN-binding split barrel"/>
    <property type="match status" value="1"/>
</dbReference>
<dbReference type="InterPro" id="IPR048304">
    <property type="entry name" value="UbiD_Rift_dom"/>
</dbReference>
<dbReference type="NCBIfam" id="TIGR00148">
    <property type="entry name" value="UbiD family decarboxylase"/>
    <property type="match status" value="1"/>
</dbReference>
<dbReference type="Pfam" id="PF20696">
    <property type="entry name" value="UbiD_C"/>
    <property type="match status" value="2"/>
</dbReference>
<evidence type="ECO:0000259" key="4">
    <source>
        <dbReference type="Pfam" id="PF20696"/>
    </source>
</evidence>
<dbReference type="Pfam" id="PF01977">
    <property type="entry name" value="UbiD"/>
    <property type="match status" value="1"/>
</dbReference>
<feature type="domain" description="3-octaprenyl-4-hydroxybenzoate carboxy-lyase-like C-terminal" evidence="4">
    <location>
        <begin position="324"/>
        <end position="447"/>
    </location>
</feature>
<dbReference type="InterPro" id="IPR022390">
    <property type="entry name" value="HBDC"/>
</dbReference>
<feature type="domain" description="3-octaprenyl-4-hydroxybenzoate carboxy-lyase-like C-terminal" evidence="4">
    <location>
        <begin position="466"/>
        <end position="560"/>
    </location>
</feature>
<evidence type="ECO:0000313" key="6">
    <source>
        <dbReference type="Proteomes" id="UP000075359"/>
    </source>
</evidence>
<sequence length="607" mass="69367">MQDVVQWLKENGDLKIIDEPLDVELEIPHVAYVEVKKEDSRPILFTKPINRAKGIEYDMPVLMNIFANKEITEKIFGKHPDDVAEGIEELLKLKPPRTFKAKLAMIPKLFSLKNVFPKRLKFKGECQEVIIPKEEVDLDRLPILKTWEEDGGPFITMGQVYTQSLDGQMQNLGMYRLQQYDKNRLGMHWQIHKDASHFFDQYQKAGKKMPVTVAIGGDPLYIWCGQAPMPHGMFEMLLYGFVRNKNAQLVKSITNDIYIPRDVDIVIEGFVDPELMEIEGPFGDHTGYYTLKEPFPVMEVETVTMKKEPVFAATVVGKPPLEDKYMGWATERVFLPMLKPMAPDLIDYNMPENGVFHNLILAKMKVMYKGHAQQFMHAFWGVGQMSFVKHALFVGEDAPELEEAEALTEHILNRLSKEKILITQGIVDHLDHSSKEQFVGGKLGVDATGDVVEEGVEALLSDDELLEKIQQIESNVVALKQYMTHTKNPICVIAVNKEKSQLKLIKKLKELKAHIKLLVIVDKANNDLNDPYMLIWRVVNNIDAQRDVKLKPFIAIDATNKSEVDGFEREWPGDTFCTKEVLDALQEKGLIDIDEAFIKRYGLLPFN</sequence>
<dbReference type="InterPro" id="IPR049381">
    <property type="entry name" value="UbiD-like_C"/>
</dbReference>
<dbReference type="GO" id="GO:0006744">
    <property type="term" value="P:ubiquinone biosynthetic process"/>
    <property type="evidence" value="ECO:0007669"/>
    <property type="project" value="TreeGrafter"/>
</dbReference>
<comment type="caution">
    <text evidence="5">The sequence shown here is derived from an EMBL/GenBank/DDBJ whole genome shotgun (WGS) entry which is preliminary data.</text>
</comment>
<dbReference type="InterPro" id="IPR002830">
    <property type="entry name" value="UbiD"/>
</dbReference>
<dbReference type="SUPFAM" id="SSF143968">
    <property type="entry name" value="UbiD C-terminal domain-like"/>
    <property type="match status" value="2"/>
</dbReference>
<dbReference type="OrthoDB" id="9809841at2"/>
<proteinExistence type="inferred from homology"/>
<comment type="similarity">
    <text evidence="1">Belongs to the UbiD family.</text>
</comment>
<evidence type="ECO:0000256" key="1">
    <source>
        <dbReference type="ARBA" id="ARBA00010021"/>
    </source>
</evidence>
<keyword evidence="6" id="KW-1185">Reference proteome</keyword>
<accession>A0A151CG53</accession>
<reference evidence="5 6" key="1">
    <citation type="submission" date="2015-11" db="EMBL/GenBank/DDBJ databases">
        <title>Draft genome of Sulfurovum riftiae 1812E, a member of the Epsilonproteobacteria isolated from the tube of the deep-sea hydrothermal vent tubewom Riftia pachyptila.</title>
        <authorList>
            <person name="Vetriani C."/>
            <person name="Giovannelli D."/>
        </authorList>
    </citation>
    <scope>NUCLEOTIDE SEQUENCE [LARGE SCALE GENOMIC DNA]</scope>
    <source>
        <strain evidence="5 6">1812E</strain>
    </source>
</reference>
<dbReference type="EMBL" id="LNKT01000023">
    <property type="protein sequence ID" value="KYJ86515.1"/>
    <property type="molecule type" value="Genomic_DNA"/>
</dbReference>
<evidence type="ECO:0000313" key="5">
    <source>
        <dbReference type="EMBL" id="KYJ86515.1"/>
    </source>
</evidence>